<dbReference type="Gene3D" id="3.60.21.10">
    <property type="match status" value="1"/>
</dbReference>
<dbReference type="Proteomes" id="UP000196368">
    <property type="component" value="Unassembled WGS sequence"/>
</dbReference>
<comment type="caution">
    <text evidence="2">The sequence shown here is derived from an EMBL/GenBank/DDBJ whole genome shotgun (WGS) entry which is preliminary data.</text>
</comment>
<name>A0A1Y4DGI2_9BACT</name>
<organism evidence="2 3">
    <name type="scientific">Candidatus Avelusimicrobium gallicola</name>
    <dbReference type="NCBI Taxonomy" id="2562704"/>
    <lineage>
        <taxon>Bacteria</taxon>
        <taxon>Pseudomonadati</taxon>
        <taxon>Elusimicrobiota</taxon>
        <taxon>Elusimicrobia</taxon>
        <taxon>Elusimicrobiales</taxon>
        <taxon>Elusimicrobiaceae</taxon>
        <taxon>Candidatus Avelusimicrobium</taxon>
    </lineage>
</organism>
<evidence type="ECO:0000259" key="1">
    <source>
        <dbReference type="Pfam" id="PF00149"/>
    </source>
</evidence>
<dbReference type="SUPFAM" id="SSF56300">
    <property type="entry name" value="Metallo-dependent phosphatases"/>
    <property type="match status" value="1"/>
</dbReference>
<feature type="domain" description="Calcineurin-like phosphoesterase" evidence="1">
    <location>
        <begin position="10"/>
        <end position="168"/>
    </location>
</feature>
<accession>A0A1Y4DGI2</accession>
<dbReference type="InterPro" id="IPR004843">
    <property type="entry name" value="Calcineurin-like_PHP"/>
</dbReference>
<dbReference type="Pfam" id="PF00149">
    <property type="entry name" value="Metallophos"/>
    <property type="match status" value="1"/>
</dbReference>
<sequence>METQKTPKQVIVMGDVHGQFDPFVKLLRHAGLVDDQLNWSGGHNRLVQMGDIFDRGPASRKVDDLLDRIQKQAAQTQGEVIRLVGNHELEPLLSNFVISGFSKEEAKLIHDKLTRQVLNGELKAAYAYKGILFTHAGVTRKLYKIFQMQLDDPNAANIAAMINLIFRESIKHEFYKHPIFNISISRKGADRFGGIFWEDLEDLASSYPKSPLVQVVGHTQVSRIILDKTANIIPVDVGMHRKLQYLIVDEEGAPHIIDVPEDK</sequence>
<dbReference type="PANTHER" id="PTHR46546">
    <property type="entry name" value="SHEWANELLA-LIKE PROTEIN PHOSPHATASE 1"/>
    <property type="match status" value="1"/>
</dbReference>
<dbReference type="EMBL" id="NFJD01000005">
    <property type="protein sequence ID" value="OUO56038.1"/>
    <property type="molecule type" value="Genomic_DNA"/>
</dbReference>
<dbReference type="AlphaFoldDB" id="A0A1Y4DGI2"/>
<proteinExistence type="predicted"/>
<dbReference type="GO" id="GO:0016787">
    <property type="term" value="F:hydrolase activity"/>
    <property type="evidence" value="ECO:0007669"/>
    <property type="project" value="InterPro"/>
</dbReference>
<evidence type="ECO:0000313" key="3">
    <source>
        <dbReference type="Proteomes" id="UP000196368"/>
    </source>
</evidence>
<dbReference type="InterPro" id="IPR029052">
    <property type="entry name" value="Metallo-depent_PP-like"/>
</dbReference>
<protein>
    <recommendedName>
        <fullName evidence="1">Calcineurin-like phosphoesterase domain-containing protein</fullName>
    </recommendedName>
</protein>
<evidence type="ECO:0000313" key="2">
    <source>
        <dbReference type="EMBL" id="OUO56038.1"/>
    </source>
</evidence>
<dbReference type="PANTHER" id="PTHR46546:SF4">
    <property type="entry name" value="SHEWANELLA-LIKE PROTEIN PHOSPHATASE 1"/>
    <property type="match status" value="1"/>
</dbReference>
<dbReference type="RefSeq" id="WP_087289404.1">
    <property type="nucleotide sequence ID" value="NZ_NFJD01000005.1"/>
</dbReference>
<reference evidence="3" key="1">
    <citation type="submission" date="2017-04" db="EMBL/GenBank/DDBJ databases">
        <title>Function of individual gut microbiota members based on whole genome sequencing of pure cultures obtained from chicken caecum.</title>
        <authorList>
            <person name="Medvecky M."/>
            <person name="Cejkova D."/>
            <person name="Polansky O."/>
            <person name="Karasova D."/>
            <person name="Kubasova T."/>
            <person name="Cizek A."/>
            <person name="Rychlik I."/>
        </authorList>
    </citation>
    <scope>NUCLEOTIDE SEQUENCE [LARGE SCALE GENOMIC DNA]</scope>
    <source>
        <strain evidence="3">An273</strain>
    </source>
</reference>
<gene>
    <name evidence="2" type="ORF">B5F75_07095</name>
</gene>
<dbReference type="OrthoDB" id="7550081at2"/>
<keyword evidence="3" id="KW-1185">Reference proteome</keyword>